<dbReference type="EMBL" id="CP022521">
    <property type="protein sequence ID" value="ASO18589.1"/>
    <property type="molecule type" value="Genomic_DNA"/>
</dbReference>
<feature type="domain" description="DUF2207" evidence="2">
    <location>
        <begin position="77"/>
        <end position="232"/>
    </location>
</feature>
<sequence length="603" mass="64587">MDRLPCGSPVFVQIVLRMRAPALIVPEHKTTPLSSAAVFSVRGPLALMTAVTLFAAGVPAAAQEADQPTADGSSIVVELRLEPDGTLSVEEQITVAGTEAIRRESPLRELAGVDVDRVYAVRDVETDGPVEAEVTERAFVVTADSGTSTLRYRVDGAVADLAASQEFRWQVTGDWNADLDSVRVSFVSPSAPQSITCLAGAPSSNTTCTVSQIDAGQLATAQQTGLDADDRLVVSVGLSADAVPATARYDENFSIARAFSLTPTTGVILGVLFVLLLAALAVPARRRRQDRAALRAEIGPVDVLLTESDGSVAFASPDGVLPGQVGTVVDEHVDVVDVTSTIVDLAVRNYLWIEELHVDQDVLDWRIVRRNPPDESLHDYERAVYTCLLGPDTGPDRREEVLVSELAGADTLDLAAVQDALYSDVVERRWFSVRPDQARNRWWWAGLGVAALGAVLTVLLAVLGGSALVGLGLIVFGLVVALDSRRLPARTLRGSRLVAQVRGLRDYLDTASCTDIPAEDREMVFSRSLPYAVVLGETRRWLGEFAEIDGAADGTPGLYWYGEDLGGASSASPDLRRFAVHFPSFLAELDGVLAEAGHLRSLR</sequence>
<dbReference type="InterPro" id="IPR018702">
    <property type="entry name" value="DUF2207"/>
</dbReference>
<keyword evidence="1" id="KW-1133">Transmembrane helix</keyword>
<evidence type="ECO:0008006" key="6">
    <source>
        <dbReference type="Google" id="ProtNLM"/>
    </source>
</evidence>
<dbReference type="KEGG" id="ahg:AHOG_04665"/>
<evidence type="ECO:0000259" key="2">
    <source>
        <dbReference type="Pfam" id="PF09972"/>
    </source>
</evidence>
<name>A0A221VYH7_9PSEU</name>
<feature type="transmembrane region" description="Helical" evidence="1">
    <location>
        <begin position="442"/>
        <end position="461"/>
    </location>
</feature>
<evidence type="ECO:0000259" key="3">
    <source>
        <dbReference type="Pfam" id="PF20990"/>
    </source>
</evidence>
<evidence type="ECO:0000256" key="1">
    <source>
        <dbReference type="SAM" id="Phobius"/>
    </source>
</evidence>
<organism evidence="4 5">
    <name type="scientific">Actinoalloteichus hoggarensis</name>
    <dbReference type="NCBI Taxonomy" id="1470176"/>
    <lineage>
        <taxon>Bacteria</taxon>
        <taxon>Bacillati</taxon>
        <taxon>Actinomycetota</taxon>
        <taxon>Actinomycetes</taxon>
        <taxon>Pseudonocardiales</taxon>
        <taxon>Pseudonocardiaceae</taxon>
        <taxon>Actinoalloteichus</taxon>
    </lineage>
</organism>
<dbReference type="Pfam" id="PF20990">
    <property type="entry name" value="DUF2207_C"/>
    <property type="match status" value="1"/>
</dbReference>
<accession>A0A221VYH7</accession>
<dbReference type="AlphaFoldDB" id="A0A221VYH7"/>
<dbReference type="InterPro" id="IPR048389">
    <property type="entry name" value="YciQ-like_C"/>
</dbReference>
<feature type="domain" description="Predicted membrane protein YciQ-like C-terminal" evidence="3">
    <location>
        <begin position="315"/>
        <end position="544"/>
    </location>
</feature>
<evidence type="ECO:0000313" key="5">
    <source>
        <dbReference type="Proteomes" id="UP000204221"/>
    </source>
</evidence>
<keyword evidence="1" id="KW-0472">Membrane</keyword>
<evidence type="ECO:0000313" key="4">
    <source>
        <dbReference type="EMBL" id="ASO18589.1"/>
    </source>
</evidence>
<keyword evidence="5" id="KW-1185">Reference proteome</keyword>
<dbReference type="Proteomes" id="UP000204221">
    <property type="component" value="Chromosome"/>
</dbReference>
<protein>
    <recommendedName>
        <fullName evidence="6">DUF2207 domain-containing protein</fullName>
    </recommendedName>
</protein>
<gene>
    <name evidence="4" type="ORF">AHOG_04665</name>
</gene>
<reference evidence="4 5" key="1">
    <citation type="submission" date="2017-07" db="EMBL/GenBank/DDBJ databases">
        <title>Complete genome sequence of Actinoalloteichus hoggarensis DSM 45943, type strain of Actinoalloteichus hoggarensis.</title>
        <authorList>
            <person name="Ruckert C."/>
            <person name="Nouioui I."/>
            <person name="Willmese J."/>
            <person name="van Wezel G."/>
            <person name="Klenk H.-P."/>
            <person name="Kalinowski J."/>
            <person name="Zotchev S.B."/>
        </authorList>
    </citation>
    <scope>NUCLEOTIDE SEQUENCE [LARGE SCALE GENOMIC DNA]</scope>
    <source>
        <strain evidence="4 5">DSM 45943</strain>
    </source>
</reference>
<dbReference type="Pfam" id="PF09972">
    <property type="entry name" value="DUF2207"/>
    <property type="match status" value="1"/>
</dbReference>
<feature type="transmembrane region" description="Helical" evidence="1">
    <location>
        <begin position="258"/>
        <end position="282"/>
    </location>
</feature>
<feature type="transmembrane region" description="Helical" evidence="1">
    <location>
        <begin position="467"/>
        <end position="484"/>
    </location>
</feature>
<proteinExistence type="predicted"/>
<keyword evidence="1" id="KW-0812">Transmembrane</keyword>